<organism evidence="1 2">
    <name type="scientific">Neorhizobium galegae bv. officinalis bv. officinalis str. HAMBI 1141</name>
    <dbReference type="NCBI Taxonomy" id="1028801"/>
    <lineage>
        <taxon>Bacteria</taxon>
        <taxon>Pseudomonadati</taxon>
        <taxon>Pseudomonadota</taxon>
        <taxon>Alphaproteobacteria</taxon>
        <taxon>Hyphomicrobiales</taxon>
        <taxon>Rhizobiaceae</taxon>
        <taxon>Rhizobium/Agrobacterium group</taxon>
        <taxon>Neorhizobium</taxon>
    </lineage>
</organism>
<dbReference type="PATRIC" id="fig|1028801.3.peg.439"/>
<evidence type="ECO:0000313" key="2">
    <source>
        <dbReference type="Proteomes" id="UP000028186"/>
    </source>
</evidence>
<gene>
    <name evidence="1" type="ORF">RG1141_CH04430</name>
</gene>
<dbReference type="eggNOG" id="ENOG50310T2">
    <property type="taxonomic scope" value="Bacteria"/>
</dbReference>
<reference evidence="2" key="1">
    <citation type="journal article" date="2014" name="BMC Genomics">
        <title>Genome sequencing of two Neorhizobium galegae strains reveals a noeT gene responsible for the unusual acetylation of the nodulation factors.</title>
        <authorList>
            <person name="Osterman J."/>
            <person name="Marsh J."/>
            <person name="Laine P.K."/>
            <person name="Zeng Z."/>
            <person name="Alatalo E."/>
            <person name="Sullivan J.T."/>
            <person name="Young J.P."/>
            <person name="Thomas-Oates J."/>
            <person name="Paulin L."/>
            <person name="Lindstrom K."/>
        </authorList>
    </citation>
    <scope>NUCLEOTIDE SEQUENCE [LARGE SCALE GENOMIC DNA]</scope>
    <source>
        <strain evidence="2">HAMBI 1141</strain>
    </source>
</reference>
<dbReference type="Proteomes" id="UP000028186">
    <property type="component" value="Chromosome I"/>
</dbReference>
<name>A0A068T417_NEOGA</name>
<protein>
    <submittedName>
        <fullName evidence="1">Uncharacterized protein</fullName>
    </submittedName>
</protein>
<dbReference type="KEGG" id="ngl:RG1141_CH04430"/>
<proteinExistence type="predicted"/>
<dbReference type="EMBL" id="HG938355">
    <property type="protein sequence ID" value="CDN52804.1"/>
    <property type="molecule type" value="Genomic_DNA"/>
</dbReference>
<dbReference type="AlphaFoldDB" id="A0A068T417"/>
<evidence type="ECO:0000313" key="1">
    <source>
        <dbReference type="EMBL" id="CDN52804.1"/>
    </source>
</evidence>
<dbReference type="HOGENOM" id="CLU_163136_0_0_5"/>
<accession>A0A068T417</accession>
<sequence>MGEYQNRAVALVTASAGENFSFDREQRSQACLVAAIELFYVLGGSAEGLATAAATAAARPAPAIDTAIGELMKEIAAIGAMKDLDIMQAAYNTLDRQMRAIKVDRARRSLYDRF</sequence>
<dbReference type="RefSeq" id="WP_038540230.1">
    <property type="nucleotide sequence ID" value="NZ_HG938355.1"/>
</dbReference>